<dbReference type="EMBL" id="BARU01004734">
    <property type="protein sequence ID" value="GAH23277.1"/>
    <property type="molecule type" value="Genomic_DNA"/>
</dbReference>
<accession>X1DSY3</accession>
<gene>
    <name evidence="1" type="ORF">S03H2_09355</name>
</gene>
<dbReference type="AlphaFoldDB" id="X1DSY3"/>
<name>X1DSY3_9ZZZZ</name>
<dbReference type="GO" id="GO:0016491">
    <property type="term" value="F:oxidoreductase activity"/>
    <property type="evidence" value="ECO:0007669"/>
    <property type="project" value="InterPro"/>
</dbReference>
<dbReference type="Gene3D" id="3.40.109.10">
    <property type="entry name" value="NADH Oxidase"/>
    <property type="match status" value="1"/>
</dbReference>
<proteinExistence type="predicted"/>
<protein>
    <recommendedName>
        <fullName evidence="2">Nitroreductase domain-containing protein</fullName>
    </recommendedName>
</protein>
<dbReference type="SUPFAM" id="SSF55469">
    <property type="entry name" value="FMN-dependent nitroreductase-like"/>
    <property type="match status" value="1"/>
</dbReference>
<comment type="caution">
    <text evidence="1">The sequence shown here is derived from an EMBL/GenBank/DDBJ whole genome shotgun (WGS) entry which is preliminary data.</text>
</comment>
<organism evidence="1">
    <name type="scientific">marine sediment metagenome</name>
    <dbReference type="NCBI Taxonomy" id="412755"/>
    <lineage>
        <taxon>unclassified sequences</taxon>
        <taxon>metagenomes</taxon>
        <taxon>ecological metagenomes</taxon>
    </lineage>
</organism>
<feature type="non-terminal residue" evidence="1">
    <location>
        <position position="82"/>
    </location>
</feature>
<evidence type="ECO:0008006" key="2">
    <source>
        <dbReference type="Google" id="ProtNLM"/>
    </source>
</evidence>
<sequence length="82" mass="9626">MKFNQSIVEIITKRRSVRTYDATKNIEMNKVKVIKETLIEERTAGFRFDVVSFYELKTRKERLGTYGFIKGAELFMVGIIND</sequence>
<reference evidence="1" key="1">
    <citation type="journal article" date="2014" name="Front. Microbiol.">
        <title>High frequency of phylogenetically diverse reductive dehalogenase-homologous genes in deep subseafloor sedimentary metagenomes.</title>
        <authorList>
            <person name="Kawai M."/>
            <person name="Futagami T."/>
            <person name="Toyoda A."/>
            <person name="Takaki Y."/>
            <person name="Nishi S."/>
            <person name="Hori S."/>
            <person name="Arai W."/>
            <person name="Tsubouchi T."/>
            <person name="Morono Y."/>
            <person name="Uchiyama I."/>
            <person name="Ito T."/>
            <person name="Fujiyama A."/>
            <person name="Inagaki F."/>
            <person name="Takami H."/>
        </authorList>
    </citation>
    <scope>NUCLEOTIDE SEQUENCE</scope>
    <source>
        <strain evidence="1">Expedition CK06-06</strain>
    </source>
</reference>
<dbReference type="InterPro" id="IPR000415">
    <property type="entry name" value="Nitroreductase-like"/>
</dbReference>
<evidence type="ECO:0000313" key="1">
    <source>
        <dbReference type="EMBL" id="GAH23277.1"/>
    </source>
</evidence>